<sequence length="327" mass="34482">MNNPDDLNVIRTAVAWQEEGASVALATVLQSWGSSPRPPGSLMAVADDGRIAGSVSGGCVEAAVMDEAMTTFRTGRLRMVEYGVTQDRAWEVGLACGGKVCILVEPLQQEHVPLLYAIRAACEAGEEGVFLIRSLATGKWKLLPVDGQAGPSVMLTEQEFTQSFHPPARLLTVGAVHVAQILTGLATKVGFACTVIDPRPALLTAERFPDANLCVAWPDEAIVAMKPDARTAVIVLSHDPKLDDPALLAALRTQAFYIGALGSARTHSARLARLRDEGVSESALGRVRGPAGLQLGGRRATDIALSILAEISAVRHGAALAIRQDAA</sequence>
<evidence type="ECO:0000259" key="1">
    <source>
        <dbReference type="Pfam" id="PF02625"/>
    </source>
</evidence>
<dbReference type="Gene3D" id="3.40.50.720">
    <property type="entry name" value="NAD(P)-binding Rossmann-like Domain"/>
    <property type="match status" value="1"/>
</dbReference>
<reference evidence="4" key="1">
    <citation type="submission" date="2012-06" db="EMBL/GenBank/DDBJ databases">
        <title>Genome analysis of multiple Granulibacter bethesdensis isolates demonstrates substantial genome diversity.</title>
        <authorList>
            <person name="Greenberg D.E."/>
            <person name="Porcella S.F."/>
            <person name="Zarember K."/>
            <person name="Zelazny A.M."/>
            <person name="Bruno D."/>
            <person name="Martens C."/>
            <person name="Barbian K.D."/>
            <person name="Jaske E."/>
            <person name="Holland S.M."/>
        </authorList>
    </citation>
    <scope>NUCLEOTIDE SEQUENCE [LARGE SCALE GENOMIC DNA]</scope>
    <source>
        <strain evidence="4">CGDNIH3</strain>
    </source>
</reference>
<evidence type="ECO:0000313" key="3">
    <source>
        <dbReference type="EMBL" id="AHJ62752.1"/>
    </source>
</evidence>
<organism evidence="3 4">
    <name type="scientific">Granulibacter bethesdensis</name>
    <dbReference type="NCBI Taxonomy" id="364410"/>
    <lineage>
        <taxon>Bacteria</taxon>
        <taxon>Pseudomonadati</taxon>
        <taxon>Pseudomonadota</taxon>
        <taxon>Alphaproteobacteria</taxon>
        <taxon>Acetobacterales</taxon>
        <taxon>Acetobacteraceae</taxon>
        <taxon>Granulibacter</taxon>
    </lineage>
</organism>
<feature type="domain" description="XdhC Rossmann" evidence="2">
    <location>
        <begin position="170"/>
        <end position="311"/>
    </location>
</feature>
<dbReference type="EMBL" id="CP003181">
    <property type="protein sequence ID" value="AHJ62752.1"/>
    <property type="molecule type" value="Genomic_DNA"/>
</dbReference>
<protein>
    <submittedName>
        <fullName evidence="3">CoxI protein</fullName>
    </submittedName>
</protein>
<dbReference type="RefSeq" id="WP_025286420.1">
    <property type="nucleotide sequence ID" value="NZ_CP003181.2"/>
</dbReference>
<evidence type="ECO:0000259" key="2">
    <source>
        <dbReference type="Pfam" id="PF13478"/>
    </source>
</evidence>
<evidence type="ECO:0000313" key="4">
    <source>
        <dbReference type="Proteomes" id="UP000019438"/>
    </source>
</evidence>
<dbReference type="Pfam" id="PF02625">
    <property type="entry name" value="XdhC_CoxI"/>
    <property type="match status" value="1"/>
</dbReference>
<accession>A0AAN0VFI7</accession>
<dbReference type="Pfam" id="PF13478">
    <property type="entry name" value="XdhC_C"/>
    <property type="match status" value="1"/>
</dbReference>
<gene>
    <name evidence="3" type="ORF">GbCGDNIH3_0924</name>
</gene>
<feature type="domain" description="XdhC- CoxI" evidence="1">
    <location>
        <begin position="16"/>
        <end position="83"/>
    </location>
</feature>
<proteinExistence type="predicted"/>
<dbReference type="AlphaFoldDB" id="A0AAN0VFI7"/>
<dbReference type="InterPro" id="IPR052698">
    <property type="entry name" value="MoCofactor_Util/Proc"/>
</dbReference>
<dbReference type="PANTHER" id="PTHR30388:SF4">
    <property type="entry name" value="MOLYBDENUM COFACTOR INSERTION CHAPERONE PAOD"/>
    <property type="match status" value="1"/>
</dbReference>
<dbReference type="InterPro" id="IPR003777">
    <property type="entry name" value="XdhC_CoxI"/>
</dbReference>
<dbReference type="KEGG" id="gbc:GbCGDNIH3_0924"/>
<dbReference type="PANTHER" id="PTHR30388">
    <property type="entry name" value="ALDEHYDE OXIDOREDUCTASE MOLYBDENUM COFACTOR ASSEMBLY PROTEIN"/>
    <property type="match status" value="1"/>
</dbReference>
<name>A0AAN0VFI7_9PROT</name>
<dbReference type="InterPro" id="IPR027051">
    <property type="entry name" value="XdhC_Rossmann_dom"/>
</dbReference>
<dbReference type="Proteomes" id="UP000019438">
    <property type="component" value="Chromosome"/>
</dbReference>